<dbReference type="PROSITE" id="PS00138">
    <property type="entry name" value="SUBTILASE_SER"/>
    <property type="match status" value="1"/>
</dbReference>
<dbReference type="Pfam" id="PF00041">
    <property type="entry name" value="fn3"/>
    <property type="match status" value="1"/>
</dbReference>
<evidence type="ECO:0000256" key="2">
    <source>
        <dbReference type="ARBA" id="ARBA00022670"/>
    </source>
</evidence>
<keyword evidence="9" id="KW-0732">Signal</keyword>
<dbReference type="InterPro" id="IPR034202">
    <property type="entry name" value="Subtilisin_Carlsberg-like"/>
</dbReference>
<feature type="compositionally biased region" description="Pro residues" evidence="8">
    <location>
        <begin position="598"/>
        <end position="623"/>
    </location>
</feature>
<dbReference type="Gene3D" id="2.60.40.10">
    <property type="entry name" value="Immunoglobulins"/>
    <property type="match status" value="2"/>
</dbReference>
<dbReference type="PRINTS" id="PR00723">
    <property type="entry name" value="SUBTILISIN"/>
</dbReference>
<dbReference type="PANTHER" id="PTHR43806">
    <property type="entry name" value="PEPTIDASE S8"/>
    <property type="match status" value="1"/>
</dbReference>
<dbReference type="InterPro" id="IPR023827">
    <property type="entry name" value="Peptidase_S8_Asp-AS"/>
</dbReference>
<dbReference type="InterPro" id="IPR022398">
    <property type="entry name" value="Peptidase_S8_His-AS"/>
</dbReference>
<gene>
    <name evidence="11" type="ORF">ACFOZY_09210</name>
</gene>
<evidence type="ECO:0000313" key="11">
    <source>
        <dbReference type="EMBL" id="MFC4410589.1"/>
    </source>
</evidence>
<evidence type="ECO:0000259" key="10">
    <source>
        <dbReference type="PROSITE" id="PS50853"/>
    </source>
</evidence>
<feature type="active site" description="Charge relay system" evidence="6">
    <location>
        <position position="184"/>
    </location>
</feature>
<evidence type="ECO:0000256" key="5">
    <source>
        <dbReference type="ARBA" id="ARBA00022825"/>
    </source>
</evidence>
<accession>A0ABV8X6D4</accession>
<dbReference type="PROSITE" id="PS51892">
    <property type="entry name" value="SUBTILASE"/>
    <property type="match status" value="1"/>
</dbReference>
<dbReference type="PROSITE" id="PS00137">
    <property type="entry name" value="SUBTILASE_HIS"/>
    <property type="match status" value="1"/>
</dbReference>
<feature type="domain" description="Fibronectin type-III" evidence="10">
    <location>
        <begin position="396"/>
        <end position="489"/>
    </location>
</feature>
<evidence type="ECO:0000256" key="7">
    <source>
        <dbReference type="RuleBase" id="RU003355"/>
    </source>
</evidence>
<dbReference type="RefSeq" id="WP_378154602.1">
    <property type="nucleotide sequence ID" value="NZ_JBHSEC010000019.1"/>
</dbReference>
<feature type="region of interest" description="Disordered" evidence="8">
    <location>
        <begin position="582"/>
        <end position="653"/>
    </location>
</feature>
<dbReference type="SMART" id="SM00060">
    <property type="entry name" value="FN3"/>
    <property type="match status" value="2"/>
</dbReference>
<dbReference type="InterPro" id="IPR015500">
    <property type="entry name" value="Peptidase_S8_subtilisin-rel"/>
</dbReference>
<dbReference type="EMBL" id="JBHSEC010000019">
    <property type="protein sequence ID" value="MFC4410589.1"/>
    <property type="molecule type" value="Genomic_DNA"/>
</dbReference>
<feature type="active site" description="Charge relay system" evidence="6">
    <location>
        <position position="154"/>
    </location>
</feature>
<comment type="caution">
    <text evidence="11">The sequence shown here is derived from an EMBL/GenBank/DDBJ whole genome shotgun (WGS) entry which is preliminary data.</text>
</comment>
<dbReference type="PROSITE" id="PS00136">
    <property type="entry name" value="SUBTILASE_ASP"/>
    <property type="match status" value="1"/>
</dbReference>
<keyword evidence="12" id="KW-1185">Reference proteome</keyword>
<dbReference type="InterPro" id="IPR000209">
    <property type="entry name" value="Peptidase_S8/S53_dom"/>
</dbReference>
<sequence length="877" mass="92962">MNHKQDLFRKIISVSATSAVMIAATTPVMAANETVPTSNDVEVIIIYKNEIGKESVLAAAKEVVTEFSVISAITVVINESQIDELKADPNIRSVEHNVKIETEDTAEVFELADSATITGTAEQELNWGFQAVNKDGASFTNGITGKGVKVAVIDSGIQAHRDLQIAGGVSTVDGVQSYSDDNGHGTHVAGIIAAQNNNYGTVGVAPDVQLYAVKALPSSGTGNLNDVLEGIQWSIQNDMDILNLSLGSESDVPVMRLMLEEADSDGILVVAAAGNDGGTKPVNYPAQYASTIAVTAVDSSKQLASFSNYGSTVDIAAPGVQILSTYLNGNHAWSSGTSQATPHVTGILALLKQQFPNMTDEQLTEELYKRVEDLGPTGYDVKFGQGLATYSGDVTAPAEVSNIKTISVKEREFTIGWDKPADSDYVSTKLYIDGTLFKSLSKGETSITVTDRKPNTTYSMTLKTVDARGNESKGATYQITTIADVTPPNEVTNLSATAIDHQKVKLNWQNPADQDFASVNVYKDGNKIKNVTGNELVVDSLNPSTSYAFTIKTVDTFNNESVGVTKSAATAAAPAPVVNQAPVGSTAPSAPPVASEPAPMPAPTQPAPVPTQPAPSQPEPAPATSPIASAPQPAPEAPKSEVTVPSTKPAPGQTVAEVVKEIKGEASKAQKQFAPKVKNGTTAMNARKDLAKTMNSVKATDKSEVAKVIGQYQAVISYYAKTKSYASVLATVKEATVGLSKKNVDQAVLVETVLKPNLSSSSSASAIIAELKKNKMDTKAIEVFRNELKQAEIGRSILSKHQQKASNFAQRKSYSNVVREVAAGVIEATKKKASNSDILSFVKKNIKSTSSVQTIINEMKKAKLDTVDMEKYKKDLK</sequence>
<feature type="compositionally biased region" description="Low complexity" evidence="8">
    <location>
        <begin position="582"/>
        <end position="597"/>
    </location>
</feature>
<evidence type="ECO:0000256" key="6">
    <source>
        <dbReference type="PROSITE-ProRule" id="PRU01240"/>
    </source>
</evidence>
<feature type="chain" id="PRO_5045495698" evidence="9">
    <location>
        <begin position="31"/>
        <end position="877"/>
    </location>
</feature>
<organism evidence="11 12">
    <name type="scientific">Chungangia koreensis</name>
    <dbReference type="NCBI Taxonomy" id="752657"/>
    <lineage>
        <taxon>Bacteria</taxon>
        <taxon>Bacillati</taxon>
        <taxon>Bacillota</taxon>
        <taxon>Bacilli</taxon>
        <taxon>Lactobacillales</taxon>
        <taxon>Chungangia</taxon>
    </lineage>
</organism>
<dbReference type="SUPFAM" id="SSF54897">
    <property type="entry name" value="Protease propeptides/inhibitors"/>
    <property type="match status" value="1"/>
</dbReference>
<dbReference type="InterPro" id="IPR036116">
    <property type="entry name" value="FN3_sf"/>
</dbReference>
<feature type="signal peptide" evidence="9">
    <location>
        <begin position="1"/>
        <end position="30"/>
    </location>
</feature>
<evidence type="ECO:0000256" key="4">
    <source>
        <dbReference type="ARBA" id="ARBA00022801"/>
    </source>
</evidence>
<evidence type="ECO:0000256" key="8">
    <source>
        <dbReference type="SAM" id="MobiDB-lite"/>
    </source>
</evidence>
<dbReference type="Gene3D" id="3.30.70.80">
    <property type="entry name" value="Peptidase S8 propeptide/proteinase inhibitor I9"/>
    <property type="match status" value="1"/>
</dbReference>
<dbReference type="InterPro" id="IPR003961">
    <property type="entry name" value="FN3_dom"/>
</dbReference>
<dbReference type="CDD" id="cd07477">
    <property type="entry name" value="Peptidases_S8_Subtilisin_subset"/>
    <property type="match status" value="1"/>
</dbReference>
<dbReference type="PROSITE" id="PS50853">
    <property type="entry name" value="FN3"/>
    <property type="match status" value="1"/>
</dbReference>
<reference evidence="12" key="1">
    <citation type="journal article" date="2019" name="Int. J. Syst. Evol. Microbiol.">
        <title>The Global Catalogue of Microorganisms (GCM) 10K type strain sequencing project: providing services to taxonomists for standard genome sequencing and annotation.</title>
        <authorList>
            <consortium name="The Broad Institute Genomics Platform"/>
            <consortium name="The Broad Institute Genome Sequencing Center for Infectious Disease"/>
            <person name="Wu L."/>
            <person name="Ma J."/>
        </authorList>
    </citation>
    <scope>NUCLEOTIDE SEQUENCE [LARGE SCALE GENOMIC DNA]</scope>
    <source>
        <strain evidence="12">CCUG 59778</strain>
    </source>
</reference>
<proteinExistence type="inferred from homology"/>
<evidence type="ECO:0000313" key="12">
    <source>
        <dbReference type="Proteomes" id="UP001595817"/>
    </source>
</evidence>
<evidence type="ECO:0000256" key="1">
    <source>
        <dbReference type="ARBA" id="ARBA00011073"/>
    </source>
</evidence>
<dbReference type="InterPro" id="IPR023828">
    <property type="entry name" value="Peptidase_S8_Ser-AS"/>
</dbReference>
<dbReference type="PANTHER" id="PTHR43806:SF11">
    <property type="entry name" value="CEREVISIN-RELATED"/>
    <property type="match status" value="1"/>
</dbReference>
<feature type="active site" description="Charge relay system" evidence="6">
    <location>
        <position position="338"/>
    </location>
</feature>
<dbReference type="SUPFAM" id="SSF49265">
    <property type="entry name" value="Fibronectin type III"/>
    <property type="match status" value="1"/>
</dbReference>
<dbReference type="InterPro" id="IPR013783">
    <property type="entry name" value="Ig-like_fold"/>
</dbReference>
<keyword evidence="4 6" id="KW-0378">Hydrolase</keyword>
<dbReference type="InterPro" id="IPR036852">
    <property type="entry name" value="Peptidase_S8/S53_dom_sf"/>
</dbReference>
<dbReference type="SUPFAM" id="SSF52743">
    <property type="entry name" value="Subtilisin-like"/>
    <property type="match status" value="1"/>
</dbReference>
<dbReference type="InterPro" id="IPR037045">
    <property type="entry name" value="S8pro/Inhibitor_I9_sf"/>
</dbReference>
<evidence type="ECO:0000256" key="3">
    <source>
        <dbReference type="ARBA" id="ARBA00022723"/>
    </source>
</evidence>
<dbReference type="InterPro" id="IPR050131">
    <property type="entry name" value="Peptidase_S8_subtilisin-like"/>
</dbReference>
<dbReference type="Gene3D" id="3.40.50.200">
    <property type="entry name" value="Peptidase S8/S53 domain"/>
    <property type="match status" value="1"/>
</dbReference>
<dbReference type="CDD" id="cd00063">
    <property type="entry name" value="FN3"/>
    <property type="match status" value="1"/>
</dbReference>
<dbReference type="Pfam" id="PF00082">
    <property type="entry name" value="Peptidase_S8"/>
    <property type="match status" value="1"/>
</dbReference>
<keyword evidence="3" id="KW-0479">Metal-binding</keyword>
<name>A0ABV8X6D4_9LACT</name>
<evidence type="ECO:0000256" key="9">
    <source>
        <dbReference type="SAM" id="SignalP"/>
    </source>
</evidence>
<comment type="similarity">
    <text evidence="1 6 7">Belongs to the peptidase S8 family.</text>
</comment>
<keyword evidence="2 6" id="KW-0645">Protease</keyword>
<protein>
    <submittedName>
        <fullName evidence="11">S8 family serine peptidase</fullName>
    </submittedName>
</protein>
<keyword evidence="5 6" id="KW-0720">Serine protease</keyword>
<dbReference type="Proteomes" id="UP001595817">
    <property type="component" value="Unassembled WGS sequence"/>
</dbReference>